<proteinExistence type="predicted"/>
<dbReference type="RefSeq" id="WP_104387181.1">
    <property type="nucleotide sequence ID" value="NZ_PGEM01000041.1"/>
</dbReference>
<evidence type="ECO:0000313" key="1">
    <source>
        <dbReference type="EMBL" id="PPJ64009.1"/>
    </source>
</evidence>
<dbReference type="AlphaFoldDB" id="A0A2S6CWA8"/>
<accession>A0A2S6CWA8</accession>
<evidence type="ECO:0000313" key="2">
    <source>
        <dbReference type="Proteomes" id="UP000239589"/>
    </source>
</evidence>
<protein>
    <submittedName>
        <fullName evidence="1">Uncharacterized protein</fullName>
    </submittedName>
</protein>
<gene>
    <name evidence="1" type="ORF">CUN59_07065</name>
</gene>
<reference evidence="1 2" key="1">
    <citation type="submission" date="2018-02" db="EMBL/GenBank/DDBJ databases">
        <title>Discovery of a pederin family compound in a non-symbiotic bloom-forming cyanobacterium.</title>
        <authorList>
            <person name="Kust A."/>
            <person name="Mares J."/>
            <person name="Jokela J."/>
            <person name="Urajova P."/>
            <person name="Hajek J."/>
            <person name="Saurav K."/>
            <person name="Voracova K."/>
            <person name="Fewer D.P."/>
            <person name="Haapaniemi E."/>
            <person name="Permi P."/>
            <person name="Rehakova K."/>
            <person name="Sivonen K."/>
            <person name="Hrouzek P."/>
        </authorList>
    </citation>
    <scope>NUCLEOTIDE SEQUENCE [LARGE SCALE GENOMIC DNA]</scope>
    <source>
        <strain evidence="1 2">CHARLIE-1</strain>
    </source>
</reference>
<name>A0A2S6CWA8_9CYAN</name>
<dbReference type="Proteomes" id="UP000239589">
    <property type="component" value="Unassembled WGS sequence"/>
</dbReference>
<comment type="caution">
    <text evidence="1">The sequence shown here is derived from an EMBL/GenBank/DDBJ whole genome shotgun (WGS) entry which is preliminary data.</text>
</comment>
<dbReference type="EMBL" id="PGEM01000041">
    <property type="protein sequence ID" value="PPJ64009.1"/>
    <property type="molecule type" value="Genomic_DNA"/>
</dbReference>
<sequence>MVTINNLSLPDAKPTDYPHLLLWDNYNDAEIQQLAFHNNAEIISYRDNLISRINSKQKYLVLQENLSQELAAIREICEQTNKPIVLLKDLEILVTYLYSKPSSPMSLFWQQLGSMRHLASILWIVLPTRIYPINWHKKRIQTMP</sequence>
<dbReference type="OrthoDB" id="463389at2"/>
<organism evidence="1 2">
    <name type="scientific">Cuspidothrix issatschenkoi CHARLIE-1</name>
    <dbReference type="NCBI Taxonomy" id="2052836"/>
    <lineage>
        <taxon>Bacteria</taxon>
        <taxon>Bacillati</taxon>
        <taxon>Cyanobacteriota</taxon>
        <taxon>Cyanophyceae</taxon>
        <taxon>Nostocales</taxon>
        <taxon>Aphanizomenonaceae</taxon>
        <taxon>Cuspidothrix</taxon>
    </lineage>
</organism>
<keyword evidence="2" id="KW-1185">Reference proteome</keyword>